<name>A0AAD9R1U3_ACRCE</name>
<comment type="caution">
    <text evidence="1">The sequence shown here is derived from an EMBL/GenBank/DDBJ whole genome shotgun (WGS) entry which is preliminary data.</text>
</comment>
<organism evidence="1 2">
    <name type="scientific">Acropora cervicornis</name>
    <name type="common">Staghorn coral</name>
    <dbReference type="NCBI Taxonomy" id="6130"/>
    <lineage>
        <taxon>Eukaryota</taxon>
        <taxon>Metazoa</taxon>
        <taxon>Cnidaria</taxon>
        <taxon>Anthozoa</taxon>
        <taxon>Hexacorallia</taxon>
        <taxon>Scleractinia</taxon>
        <taxon>Astrocoeniina</taxon>
        <taxon>Acroporidae</taxon>
        <taxon>Acropora</taxon>
    </lineage>
</organism>
<dbReference type="EMBL" id="JARQWQ010000006">
    <property type="protein sequence ID" value="KAK2571452.1"/>
    <property type="molecule type" value="Genomic_DNA"/>
</dbReference>
<gene>
    <name evidence="1" type="ORF">P5673_004047</name>
</gene>
<accession>A0AAD9R1U3</accession>
<feature type="non-terminal residue" evidence="1">
    <location>
        <position position="170"/>
    </location>
</feature>
<evidence type="ECO:0000313" key="2">
    <source>
        <dbReference type="Proteomes" id="UP001249851"/>
    </source>
</evidence>
<sequence>MVVFTQCPSAYEAVLDLKILQLPCTQVLKKVLKDEAEGPGIDRNYLETQQKMFLAYQLQRESEGYPQPLGTGVLMWDEVKLPVLHDVYSSAIPSGCQKTSYVVQFLWRDMTSGFDMIGPYFPVPNSMDSNILHEFFMLYLKAFSAYGFRVGIVLCDGASSNLTLLKILCG</sequence>
<dbReference type="AlphaFoldDB" id="A0AAD9R1U3"/>
<reference evidence="1" key="1">
    <citation type="journal article" date="2023" name="G3 (Bethesda)">
        <title>Whole genome assembly and annotation of the endangered Caribbean coral Acropora cervicornis.</title>
        <authorList>
            <person name="Selwyn J.D."/>
            <person name="Vollmer S.V."/>
        </authorList>
    </citation>
    <scope>NUCLEOTIDE SEQUENCE</scope>
    <source>
        <strain evidence="1">K2</strain>
    </source>
</reference>
<protein>
    <submittedName>
        <fullName evidence="1">Uncharacterized protein</fullName>
    </submittedName>
</protein>
<dbReference type="Proteomes" id="UP001249851">
    <property type="component" value="Unassembled WGS sequence"/>
</dbReference>
<evidence type="ECO:0000313" key="1">
    <source>
        <dbReference type="EMBL" id="KAK2571452.1"/>
    </source>
</evidence>
<proteinExistence type="predicted"/>
<keyword evidence="2" id="KW-1185">Reference proteome</keyword>
<reference evidence="1" key="2">
    <citation type="journal article" date="2023" name="Science">
        <title>Genomic signatures of disease resistance in endangered staghorn corals.</title>
        <authorList>
            <person name="Vollmer S.V."/>
            <person name="Selwyn J.D."/>
            <person name="Despard B.A."/>
            <person name="Roesel C.L."/>
        </authorList>
    </citation>
    <scope>NUCLEOTIDE SEQUENCE</scope>
    <source>
        <strain evidence="1">K2</strain>
    </source>
</reference>